<dbReference type="Gene3D" id="1.20.5.4130">
    <property type="match status" value="1"/>
</dbReference>
<comment type="similarity">
    <text evidence="1">Belongs to the disease resistance NB-LRR family.</text>
</comment>
<dbReference type="GO" id="GO:0006952">
    <property type="term" value="P:defense response"/>
    <property type="evidence" value="ECO:0007669"/>
    <property type="project" value="UniProtKB-KW"/>
</dbReference>
<proteinExistence type="inferred from homology"/>
<dbReference type="Pfam" id="PF18052">
    <property type="entry name" value="Rx_N"/>
    <property type="match status" value="1"/>
</dbReference>
<feature type="domain" description="NB-ARC" evidence="6">
    <location>
        <begin position="178"/>
        <end position="342"/>
    </location>
</feature>
<dbReference type="PANTHER" id="PTHR19338">
    <property type="entry name" value="TRANSLOCASE OF INNER MITOCHONDRIAL MEMBRANE 13 HOMOLOG"/>
    <property type="match status" value="1"/>
</dbReference>
<dbReference type="InterPro" id="IPR038005">
    <property type="entry name" value="RX-like_CC"/>
</dbReference>
<evidence type="ECO:0000259" key="6">
    <source>
        <dbReference type="Pfam" id="PF00931"/>
    </source>
</evidence>
<dbReference type="Pfam" id="PF00931">
    <property type="entry name" value="NB-ARC"/>
    <property type="match status" value="1"/>
</dbReference>
<keyword evidence="5" id="KW-0611">Plant defense</keyword>
<keyword evidence="3" id="KW-0677">Repeat</keyword>
<evidence type="ECO:0000259" key="7">
    <source>
        <dbReference type="Pfam" id="PF18052"/>
    </source>
</evidence>
<dbReference type="InterPro" id="IPR041118">
    <property type="entry name" value="Rx_N"/>
</dbReference>
<protein>
    <submittedName>
        <fullName evidence="8">Uncharacterized protein</fullName>
    </submittedName>
</protein>
<organism evidence="8 9">
    <name type="scientific">Triticum turgidum subsp. durum</name>
    <name type="common">Durum wheat</name>
    <name type="synonym">Triticum durum</name>
    <dbReference type="NCBI Taxonomy" id="4567"/>
    <lineage>
        <taxon>Eukaryota</taxon>
        <taxon>Viridiplantae</taxon>
        <taxon>Streptophyta</taxon>
        <taxon>Embryophyta</taxon>
        <taxon>Tracheophyta</taxon>
        <taxon>Spermatophyta</taxon>
        <taxon>Magnoliopsida</taxon>
        <taxon>Liliopsida</taxon>
        <taxon>Poales</taxon>
        <taxon>Poaceae</taxon>
        <taxon>BOP clade</taxon>
        <taxon>Pooideae</taxon>
        <taxon>Triticodae</taxon>
        <taxon>Triticeae</taxon>
        <taxon>Triticinae</taxon>
        <taxon>Triticum</taxon>
    </lineage>
</organism>
<dbReference type="GO" id="GO:0043531">
    <property type="term" value="F:ADP binding"/>
    <property type="evidence" value="ECO:0007669"/>
    <property type="project" value="InterPro"/>
</dbReference>
<accession>A0A9R0R4N2</accession>
<evidence type="ECO:0000256" key="2">
    <source>
        <dbReference type="ARBA" id="ARBA00022614"/>
    </source>
</evidence>
<evidence type="ECO:0000256" key="5">
    <source>
        <dbReference type="ARBA" id="ARBA00022821"/>
    </source>
</evidence>
<dbReference type="Gene3D" id="1.10.8.430">
    <property type="entry name" value="Helical domain of apoptotic protease-activating factors"/>
    <property type="match status" value="1"/>
</dbReference>
<dbReference type="Gramene" id="TRITD1Bv1G205960.2">
    <property type="protein sequence ID" value="TRITD1Bv1G205960.2"/>
    <property type="gene ID" value="TRITD1Bv1G205960"/>
</dbReference>
<name>A0A9R0R4N2_TRITD</name>
<evidence type="ECO:0000256" key="3">
    <source>
        <dbReference type="ARBA" id="ARBA00022737"/>
    </source>
</evidence>
<dbReference type="EMBL" id="LT934112">
    <property type="protein sequence ID" value="VAH22479.1"/>
    <property type="molecule type" value="Genomic_DNA"/>
</dbReference>
<evidence type="ECO:0000313" key="9">
    <source>
        <dbReference type="Proteomes" id="UP000324705"/>
    </source>
</evidence>
<dbReference type="CDD" id="cd14798">
    <property type="entry name" value="RX-CC_like"/>
    <property type="match status" value="1"/>
</dbReference>
<dbReference type="PRINTS" id="PR00364">
    <property type="entry name" value="DISEASERSIST"/>
</dbReference>
<evidence type="ECO:0000256" key="4">
    <source>
        <dbReference type="ARBA" id="ARBA00022741"/>
    </source>
</evidence>
<evidence type="ECO:0000313" key="8">
    <source>
        <dbReference type="EMBL" id="VAH22479.1"/>
    </source>
</evidence>
<reference evidence="8 9" key="1">
    <citation type="submission" date="2017-09" db="EMBL/GenBank/DDBJ databases">
        <authorList>
            <consortium name="International Durum Wheat Genome Sequencing Consortium (IDWGSC)"/>
            <person name="Milanesi L."/>
        </authorList>
    </citation>
    <scope>NUCLEOTIDE SEQUENCE [LARGE SCALE GENOMIC DNA]</scope>
    <source>
        <strain evidence="9">cv. Svevo</strain>
    </source>
</reference>
<dbReference type="SUPFAM" id="SSF52540">
    <property type="entry name" value="P-loop containing nucleoside triphosphate hydrolases"/>
    <property type="match status" value="1"/>
</dbReference>
<keyword evidence="9" id="KW-1185">Reference proteome</keyword>
<dbReference type="InterPro" id="IPR042197">
    <property type="entry name" value="Apaf_helical"/>
</dbReference>
<dbReference type="Proteomes" id="UP000324705">
    <property type="component" value="Chromosome 1B"/>
</dbReference>
<feature type="domain" description="Disease resistance N-terminal" evidence="7">
    <location>
        <begin position="11"/>
        <end position="94"/>
    </location>
</feature>
<dbReference type="InterPro" id="IPR002182">
    <property type="entry name" value="NB-ARC"/>
</dbReference>
<keyword evidence="4" id="KW-0547">Nucleotide-binding</keyword>
<dbReference type="PANTHER" id="PTHR19338:SF55">
    <property type="entry name" value="OS03G0422900 PROTEIN"/>
    <property type="match status" value="1"/>
</dbReference>
<sequence length="419" mass="46331">MEAVMCASQGAVQTMLGKLSGVLATKYALLSGVRGEIVELKDELESMTRCLRDLAHNEDHSEHTRIWMKQLREVAFDAEDCIENFCNHLTKHHGDHHGLLQQLYGVFNMLRTLKVRHKVATDIQALKSRAQKVSERRLRYNPGESAGRSTKALDSPSYSHLDSPIHVDGSGLVGMGKMTDAVVGLLKKPRQAAGSPRVLSIVGFGGLGKTTLATTVYNTPELGGIQCRAFVPVSQTYDVRSFLESVLKQVSASADSDKDDYALRNIKDWYLIVLDNVWRAAALDQLKVAFPHDNGEEGSILITTRSHEVAEDCSTSSNDRIYEMKPLPADDSHQLFFKTVFVDSGECPTDLQEVSKAILARCNGLPLAIVSIGRMLARKHNKTSAEWRMVCDSLGSELETNPTLEGMRQIFALSYNDLP</sequence>
<dbReference type="InterPro" id="IPR027417">
    <property type="entry name" value="P-loop_NTPase"/>
</dbReference>
<dbReference type="Gene3D" id="3.40.50.300">
    <property type="entry name" value="P-loop containing nucleotide triphosphate hydrolases"/>
    <property type="match status" value="1"/>
</dbReference>
<evidence type="ECO:0000256" key="1">
    <source>
        <dbReference type="ARBA" id="ARBA00008894"/>
    </source>
</evidence>
<dbReference type="AlphaFoldDB" id="A0A9R0R4N2"/>
<keyword evidence="2" id="KW-0433">Leucine-rich repeat</keyword>
<gene>
    <name evidence="8" type="ORF">TRITD_1Bv1G205960</name>
</gene>